<evidence type="ECO:0000313" key="1">
    <source>
        <dbReference type="EMBL" id="KAF2486998.1"/>
    </source>
</evidence>
<name>A0A6A6Q3H8_9PEZI</name>
<gene>
    <name evidence="1" type="ORF">BDY17DRAFT_319567</name>
</gene>
<keyword evidence="2" id="KW-1185">Reference proteome</keyword>
<dbReference type="OrthoDB" id="3006326at2759"/>
<organism evidence="1 2">
    <name type="scientific">Neohortaea acidophila</name>
    <dbReference type="NCBI Taxonomy" id="245834"/>
    <lineage>
        <taxon>Eukaryota</taxon>
        <taxon>Fungi</taxon>
        <taxon>Dikarya</taxon>
        <taxon>Ascomycota</taxon>
        <taxon>Pezizomycotina</taxon>
        <taxon>Dothideomycetes</taxon>
        <taxon>Dothideomycetidae</taxon>
        <taxon>Mycosphaerellales</taxon>
        <taxon>Teratosphaeriaceae</taxon>
        <taxon>Neohortaea</taxon>
    </lineage>
</organism>
<dbReference type="AlphaFoldDB" id="A0A6A6Q3H8"/>
<reference evidence="1" key="1">
    <citation type="journal article" date="2020" name="Stud. Mycol.">
        <title>101 Dothideomycetes genomes: a test case for predicting lifestyles and emergence of pathogens.</title>
        <authorList>
            <person name="Haridas S."/>
            <person name="Albert R."/>
            <person name="Binder M."/>
            <person name="Bloem J."/>
            <person name="Labutti K."/>
            <person name="Salamov A."/>
            <person name="Andreopoulos B."/>
            <person name="Baker S."/>
            <person name="Barry K."/>
            <person name="Bills G."/>
            <person name="Bluhm B."/>
            <person name="Cannon C."/>
            <person name="Castanera R."/>
            <person name="Culley D."/>
            <person name="Daum C."/>
            <person name="Ezra D."/>
            <person name="Gonzalez J."/>
            <person name="Henrissat B."/>
            <person name="Kuo A."/>
            <person name="Liang C."/>
            <person name="Lipzen A."/>
            <person name="Lutzoni F."/>
            <person name="Magnuson J."/>
            <person name="Mondo S."/>
            <person name="Nolan M."/>
            <person name="Ohm R."/>
            <person name="Pangilinan J."/>
            <person name="Park H.-J."/>
            <person name="Ramirez L."/>
            <person name="Alfaro M."/>
            <person name="Sun H."/>
            <person name="Tritt A."/>
            <person name="Yoshinaga Y."/>
            <person name="Zwiers L.-H."/>
            <person name="Turgeon B."/>
            <person name="Goodwin S."/>
            <person name="Spatafora J."/>
            <person name="Crous P."/>
            <person name="Grigoriev I."/>
        </authorList>
    </citation>
    <scope>NUCLEOTIDE SEQUENCE</scope>
    <source>
        <strain evidence="1">CBS 113389</strain>
    </source>
</reference>
<dbReference type="RefSeq" id="XP_033593567.1">
    <property type="nucleotide sequence ID" value="XM_033736291.1"/>
</dbReference>
<proteinExistence type="predicted"/>
<dbReference type="Proteomes" id="UP000799767">
    <property type="component" value="Unassembled WGS sequence"/>
</dbReference>
<sequence length="235" mass="26276">MASPPGFSLACSLPTGRPVSTEERSAWELKAARRALQNLKTLIDEQTMLKLLDTQIEAGDHYFKQLIQESHGQFKESRVDFHAKGLTSTQFLAWFGALAAHDGTTHGRRSLYLDLMAPAHPEHYALGPYFIGNVETIGRHMCRIQMDIEAEVPDFVKAYGDPAYPIKLANTGLLDDGTAFLYGFQELRDVDDGCDFRTRILFPAASPQILFDEHTEHLAIEFGHWIVAASESPKI</sequence>
<dbReference type="EMBL" id="MU001631">
    <property type="protein sequence ID" value="KAF2486998.1"/>
    <property type="molecule type" value="Genomic_DNA"/>
</dbReference>
<protein>
    <submittedName>
        <fullName evidence="1">Uncharacterized protein</fullName>
    </submittedName>
</protein>
<dbReference type="GeneID" id="54477293"/>
<evidence type="ECO:0000313" key="2">
    <source>
        <dbReference type="Proteomes" id="UP000799767"/>
    </source>
</evidence>
<accession>A0A6A6Q3H8</accession>